<dbReference type="GO" id="GO:0022857">
    <property type="term" value="F:transmembrane transporter activity"/>
    <property type="evidence" value="ECO:0007669"/>
    <property type="project" value="UniProtKB-UniRule"/>
</dbReference>
<gene>
    <name evidence="2" type="ORF">JP09_009200</name>
</gene>
<dbReference type="EMBL" id="JQAN02000012">
    <property type="protein sequence ID" value="PPD57493.1"/>
    <property type="molecule type" value="Genomic_DNA"/>
</dbReference>
<keyword evidence="1" id="KW-1133">Transmembrane helix</keyword>
<dbReference type="GO" id="GO:0005886">
    <property type="term" value="C:plasma membrane"/>
    <property type="evidence" value="ECO:0007669"/>
    <property type="project" value="UniProtKB-SubCell"/>
</dbReference>
<keyword evidence="1" id="KW-0812">Transmembrane</keyword>
<feature type="transmembrane region" description="Helical" evidence="1">
    <location>
        <begin position="149"/>
        <end position="177"/>
    </location>
</feature>
<feature type="transmembrane region" description="Helical" evidence="1">
    <location>
        <begin position="35"/>
        <end position="54"/>
    </location>
</feature>
<dbReference type="RefSeq" id="WP_102331684.1">
    <property type="nucleotide sequence ID" value="NZ_CP058566.2"/>
</dbReference>
<accession>A0A2P5P5C2</accession>
<dbReference type="PANTHER" id="PTHR34300:SF2">
    <property type="entry name" value="QUEUOSINE PRECURSOR TRANSPORTER-RELATED"/>
    <property type="match status" value="1"/>
</dbReference>
<dbReference type="PANTHER" id="PTHR34300">
    <property type="entry name" value="QUEUOSINE PRECURSOR TRANSPORTER-RELATED"/>
    <property type="match status" value="1"/>
</dbReference>
<dbReference type="InterPro" id="IPR003744">
    <property type="entry name" value="YhhQ"/>
</dbReference>
<comment type="function">
    <text evidence="1">Involved in the import of queuosine (Q) precursors, required for Q precursor salvage.</text>
</comment>
<evidence type="ECO:0000313" key="3">
    <source>
        <dbReference type="Proteomes" id="UP000235653"/>
    </source>
</evidence>
<protein>
    <recommendedName>
        <fullName evidence="1">Probable queuosine precursor transporter</fullName>
        <shortName evidence="1">Q precursor transporter</shortName>
    </recommendedName>
</protein>
<dbReference type="NCBIfam" id="TIGR00697">
    <property type="entry name" value="queuosine precursor transporter"/>
    <property type="match status" value="1"/>
</dbReference>
<comment type="subcellular location">
    <subcellularLocation>
        <location evidence="1">Cell membrane</location>
        <topology evidence="1">Multi-pass membrane protein</topology>
    </subcellularLocation>
</comment>
<evidence type="ECO:0000313" key="2">
    <source>
        <dbReference type="EMBL" id="PPD57493.1"/>
    </source>
</evidence>
<dbReference type="HAMAP" id="MF_02088">
    <property type="entry name" value="Q_prec_transport"/>
    <property type="match status" value="1"/>
</dbReference>
<reference evidence="2 3" key="1">
    <citation type="journal article" date="2017" name="ISME J.">
        <title>Grape pomace compost harbors organohalide-respiring Dehalogenimonas species with novel reductive dehalogenase genes.</title>
        <authorList>
            <person name="Yang Y."/>
            <person name="Higgins S.A."/>
            <person name="Yan J."/>
            <person name="Simsir B."/>
            <person name="Chourey K."/>
            <person name="Iyer R."/>
            <person name="Hettich R.L."/>
            <person name="Baldwin B."/>
            <person name="Ogles D.M."/>
            <person name="Loffler F.E."/>
        </authorList>
    </citation>
    <scope>NUCLEOTIDE SEQUENCE [LARGE SCALE GENOMIC DNA]</scope>
    <source>
        <strain evidence="2 3">GP</strain>
    </source>
</reference>
<sequence length="225" mass="24752">MRISPRLMVIAALFVTCLIAANIIAVKLISVGSNIVLPAAIIIFPLSYIIGDILTEVYGFAWARRVIWLGFLCNFIFVFFAWIGGLLPGASFWQGQSAYETILGYTPRLLLASFSGYLLGSFANAAVLSRMKIWTKGRYLWTRTMGSTIVGEGLDSAAFITVAFIGTPAFALMLIVYHWAAKTLIEAVATPVTYAVVNYLKRVEKTDSFDRGVNFNPFKLADAKP</sequence>
<dbReference type="OrthoDB" id="9805479at2"/>
<keyword evidence="1" id="KW-1003">Cell membrane</keyword>
<keyword evidence="3" id="KW-1185">Reference proteome</keyword>
<feature type="transmembrane region" description="Helical" evidence="1">
    <location>
        <begin position="109"/>
        <end position="128"/>
    </location>
</feature>
<dbReference type="Proteomes" id="UP000235653">
    <property type="component" value="Unassembled WGS sequence"/>
</dbReference>
<proteinExistence type="inferred from homology"/>
<dbReference type="AlphaFoldDB" id="A0A2P5P5C2"/>
<feature type="transmembrane region" description="Helical" evidence="1">
    <location>
        <begin position="183"/>
        <end position="200"/>
    </location>
</feature>
<feature type="transmembrane region" description="Helical" evidence="1">
    <location>
        <begin position="66"/>
        <end position="89"/>
    </location>
</feature>
<keyword evidence="1" id="KW-0472">Membrane</keyword>
<comment type="caution">
    <text evidence="2">The sequence shown here is derived from an EMBL/GenBank/DDBJ whole genome shotgun (WGS) entry which is preliminary data.</text>
</comment>
<name>A0A2P5P5C2_9CHLR</name>
<dbReference type="Pfam" id="PF02592">
    <property type="entry name" value="Vut_1"/>
    <property type="match status" value="1"/>
</dbReference>
<comment type="similarity">
    <text evidence="1">Belongs to the vitamin uptake transporter (VUT/ECF) (TC 2.A.88) family. Q precursor transporter subfamily.</text>
</comment>
<organism evidence="2 3">
    <name type="scientific">Dehalogenimonas etheniformans</name>
    <dbReference type="NCBI Taxonomy" id="1536648"/>
    <lineage>
        <taxon>Bacteria</taxon>
        <taxon>Bacillati</taxon>
        <taxon>Chloroflexota</taxon>
        <taxon>Dehalococcoidia</taxon>
        <taxon>Dehalococcoidales</taxon>
        <taxon>Dehalococcoidaceae</taxon>
        <taxon>Dehalogenimonas</taxon>
    </lineage>
</organism>
<evidence type="ECO:0000256" key="1">
    <source>
        <dbReference type="HAMAP-Rule" id="MF_02088"/>
    </source>
</evidence>
<keyword evidence="1" id="KW-0813">Transport</keyword>